<keyword evidence="6" id="KW-1185">Reference proteome</keyword>
<name>A0ABW2CYT3_9ACTN</name>
<sequence>MIRFEAGAEDLLHSRFALSPLFELDGLLRALSGVGSHSLPAAWRRRLLPAYRRLRAGTDLDAVLALQTPRTGAAFTAPPPDGLAQSVDGDLARVRATPLDVARREIAEALAGRAVADRRVLDVLESPDVTARAADALEAAWDALLAADWPRLRALCESDVLHRAGRLSRGGWEAALRDLHPRVRWRDGGIELLRTKSGARVPLGGRGLLLVPSVFVWPHIAAYTEEPWPNALIYPARGIAALWEAAPPVPPGALADLLGRARARILLALEEPAGTTRTARALGMAPGAVGDHLAVLRRAGLLEKSRNGREVLYRRTPLGDALAQTTPAEAGR</sequence>
<dbReference type="Pfam" id="PF01022">
    <property type="entry name" value="HTH_5"/>
    <property type="match status" value="1"/>
</dbReference>
<dbReference type="SUPFAM" id="SSF46785">
    <property type="entry name" value="Winged helix' DNA-binding domain"/>
    <property type="match status" value="1"/>
</dbReference>
<evidence type="ECO:0000313" key="5">
    <source>
        <dbReference type="EMBL" id="MFC6887002.1"/>
    </source>
</evidence>
<dbReference type="CDD" id="cd00090">
    <property type="entry name" value="HTH_ARSR"/>
    <property type="match status" value="1"/>
</dbReference>
<evidence type="ECO:0000256" key="3">
    <source>
        <dbReference type="ARBA" id="ARBA00023163"/>
    </source>
</evidence>
<dbReference type="PANTHER" id="PTHR43132">
    <property type="entry name" value="ARSENICAL RESISTANCE OPERON REPRESSOR ARSR-RELATED"/>
    <property type="match status" value="1"/>
</dbReference>
<gene>
    <name evidence="5" type="ORF">ACFQKB_45060</name>
</gene>
<dbReference type="RefSeq" id="WP_160825548.1">
    <property type="nucleotide sequence ID" value="NZ_JBHSXE010000001.1"/>
</dbReference>
<dbReference type="InterPro" id="IPR036388">
    <property type="entry name" value="WH-like_DNA-bd_sf"/>
</dbReference>
<dbReference type="InterPro" id="IPR036390">
    <property type="entry name" value="WH_DNA-bd_sf"/>
</dbReference>
<dbReference type="SMART" id="SM00418">
    <property type="entry name" value="HTH_ARSR"/>
    <property type="match status" value="1"/>
</dbReference>
<accession>A0ABW2CYT3</accession>
<evidence type="ECO:0000256" key="1">
    <source>
        <dbReference type="ARBA" id="ARBA00023015"/>
    </source>
</evidence>
<evidence type="ECO:0000313" key="6">
    <source>
        <dbReference type="Proteomes" id="UP001596380"/>
    </source>
</evidence>
<dbReference type="PANTHER" id="PTHR43132:SF6">
    <property type="entry name" value="HTH-TYPE TRANSCRIPTIONAL REPRESSOR CZRA"/>
    <property type="match status" value="1"/>
</dbReference>
<evidence type="ECO:0000256" key="2">
    <source>
        <dbReference type="ARBA" id="ARBA00023125"/>
    </source>
</evidence>
<comment type="caution">
    <text evidence="5">The sequence shown here is derived from an EMBL/GenBank/DDBJ whole genome shotgun (WGS) entry which is preliminary data.</text>
</comment>
<dbReference type="InterPro" id="IPR045981">
    <property type="entry name" value="DUF5937"/>
</dbReference>
<proteinExistence type="predicted"/>
<feature type="domain" description="HTH arsR-type" evidence="4">
    <location>
        <begin position="253"/>
        <end position="327"/>
    </location>
</feature>
<dbReference type="InterPro" id="IPR011991">
    <property type="entry name" value="ArsR-like_HTH"/>
</dbReference>
<dbReference type="EMBL" id="JBHSXS010000065">
    <property type="protein sequence ID" value="MFC6887002.1"/>
    <property type="molecule type" value="Genomic_DNA"/>
</dbReference>
<dbReference type="Proteomes" id="UP001596380">
    <property type="component" value="Unassembled WGS sequence"/>
</dbReference>
<reference evidence="6" key="1">
    <citation type="journal article" date="2019" name="Int. J. Syst. Evol. Microbiol.">
        <title>The Global Catalogue of Microorganisms (GCM) 10K type strain sequencing project: providing services to taxonomists for standard genome sequencing and annotation.</title>
        <authorList>
            <consortium name="The Broad Institute Genomics Platform"/>
            <consortium name="The Broad Institute Genome Sequencing Center for Infectious Disease"/>
            <person name="Wu L."/>
            <person name="Ma J."/>
        </authorList>
    </citation>
    <scope>NUCLEOTIDE SEQUENCE [LARGE SCALE GENOMIC DNA]</scope>
    <source>
        <strain evidence="6">JCM 3369</strain>
    </source>
</reference>
<dbReference type="InterPro" id="IPR001845">
    <property type="entry name" value="HTH_ArsR_DNA-bd_dom"/>
</dbReference>
<keyword evidence="2" id="KW-0238">DNA-binding</keyword>
<dbReference type="InterPro" id="IPR051011">
    <property type="entry name" value="Metal_resp_trans_reg"/>
</dbReference>
<protein>
    <submittedName>
        <fullName evidence="5">DUF5937 family protein</fullName>
    </submittedName>
</protein>
<dbReference type="Gene3D" id="1.10.10.10">
    <property type="entry name" value="Winged helix-like DNA-binding domain superfamily/Winged helix DNA-binding domain"/>
    <property type="match status" value="1"/>
</dbReference>
<keyword evidence="3" id="KW-0804">Transcription</keyword>
<organism evidence="5 6">
    <name type="scientific">Actinomadura yumaensis</name>
    <dbReference type="NCBI Taxonomy" id="111807"/>
    <lineage>
        <taxon>Bacteria</taxon>
        <taxon>Bacillati</taxon>
        <taxon>Actinomycetota</taxon>
        <taxon>Actinomycetes</taxon>
        <taxon>Streptosporangiales</taxon>
        <taxon>Thermomonosporaceae</taxon>
        <taxon>Actinomadura</taxon>
    </lineage>
</organism>
<keyword evidence="1" id="KW-0805">Transcription regulation</keyword>
<dbReference type="Pfam" id="PF19361">
    <property type="entry name" value="DUF5937"/>
    <property type="match status" value="1"/>
</dbReference>
<evidence type="ECO:0000259" key="4">
    <source>
        <dbReference type="SMART" id="SM00418"/>
    </source>
</evidence>